<sequence>MQKRSLIWAVILLLPVAHAGNAEQANELAAAQMNYQNLLKAQANDSASLTNLQARLKSAEKKLENTQLEVNKLRTEFMLREEVQLTYDAKLKDAGLRLNKAWEAVNGVSTPQKTTKSNTKSQIIKDAVKTKTAKTTAEDVKNQTTQAVETKTEKTTAEDVKNQTTQAVKTQTHSAIK</sequence>
<keyword evidence="1" id="KW-0175">Coiled coil</keyword>
<evidence type="ECO:0000313" key="5">
    <source>
        <dbReference type="Proteomes" id="UP000017813"/>
    </source>
</evidence>
<dbReference type="EMBL" id="ADCY02000061">
    <property type="protein sequence ID" value="EFG30005.1"/>
    <property type="molecule type" value="Genomic_DNA"/>
</dbReference>
<dbReference type="HOGENOM" id="CLU_1516933_0_0_4"/>
<gene>
    <name evidence="4" type="ORF">HMPREF9021_02143</name>
</gene>
<protein>
    <recommendedName>
        <fullName evidence="6">YbgF trimerisation domain-containing protein</fullName>
    </recommendedName>
</protein>
<organism evidence="4 5">
    <name type="scientific">Simonsiella muelleri ATCC 29453</name>
    <dbReference type="NCBI Taxonomy" id="641147"/>
    <lineage>
        <taxon>Bacteria</taxon>
        <taxon>Pseudomonadati</taxon>
        <taxon>Pseudomonadota</taxon>
        <taxon>Betaproteobacteria</taxon>
        <taxon>Neisseriales</taxon>
        <taxon>Neisseriaceae</taxon>
        <taxon>Simonsiella</taxon>
    </lineage>
</organism>
<dbReference type="AlphaFoldDB" id="V9H7G3"/>
<reference evidence="4 5" key="2">
    <citation type="submission" date="2011-10" db="EMBL/GenBank/DDBJ databases">
        <title>The Genome Sequence of Simonsiella muelleri ATCC 29453.</title>
        <authorList>
            <consortium name="The Broad Institute Genome Sequencing Platform"/>
            <consortium name="The Broad Institute Genome Sequencing Center for Infectious Disease"/>
            <person name="Earl A."/>
            <person name="Ward D."/>
            <person name="Feldgarden M."/>
            <person name="Gevers D."/>
            <person name="Izard J."/>
            <person name="Baranova O.V."/>
            <person name="Blanton J.M."/>
            <person name="Tanner A.C."/>
            <person name="Dewhirst F."/>
            <person name="Young S.K."/>
            <person name="Zeng Q."/>
            <person name="Gargeya S."/>
            <person name="Fitzgerald M."/>
            <person name="Haas B."/>
            <person name="Abouelleil A."/>
            <person name="Alvarado L."/>
            <person name="Arachchi H.M."/>
            <person name="Berlin A."/>
            <person name="Brown A."/>
            <person name="Chapman S.B."/>
            <person name="Chen Z."/>
            <person name="Dunbar C."/>
            <person name="Freedman E."/>
            <person name="Gearin G."/>
            <person name="Goldberg J."/>
            <person name="Griggs A."/>
            <person name="Gujja S."/>
            <person name="Heiman D."/>
            <person name="Howarth C."/>
            <person name="Larson L."/>
            <person name="Lui A."/>
            <person name="MacDonald P.J.P."/>
            <person name="Montmayeur A."/>
            <person name="Murphy C."/>
            <person name="Neiman D."/>
            <person name="Pearson M."/>
            <person name="Priest M."/>
            <person name="Roberts A."/>
            <person name="Saif S."/>
            <person name="Shea T."/>
            <person name="Shenoy N."/>
            <person name="Sisk P."/>
            <person name="Stolte C."/>
            <person name="Sykes S."/>
            <person name="Wortman J."/>
            <person name="Nusbaum C."/>
            <person name="Birren B."/>
        </authorList>
    </citation>
    <scope>NUCLEOTIDE SEQUENCE [LARGE SCALE GENOMIC DNA]</scope>
    <source>
        <strain evidence="4 5">ATCC 29453</strain>
    </source>
</reference>
<dbReference type="RefSeq" id="WP_002642947.1">
    <property type="nucleotide sequence ID" value="NZ_CP019448.1"/>
</dbReference>
<proteinExistence type="predicted"/>
<reference evidence="4 5" key="1">
    <citation type="submission" date="2010-03" db="EMBL/GenBank/DDBJ databases">
        <authorList>
            <consortium name="The Broad Institute Genome Sequencing Platform"/>
            <person name="Ward D."/>
            <person name="Earl A."/>
            <person name="Feldgarden M."/>
            <person name="Gevers D."/>
            <person name="Young S."/>
            <person name="Zeng Q."/>
            <person name="Koehrsen M."/>
            <person name="Alvarado L."/>
            <person name="Berlin A.M."/>
            <person name="Borenstein D."/>
            <person name="Chapman S.B."/>
            <person name="Chen Z."/>
            <person name="Engels R."/>
            <person name="Freedman E."/>
            <person name="Gellesch M."/>
            <person name="Goldberg J."/>
            <person name="Griggs A."/>
            <person name="Gujja S."/>
            <person name="Heilman E.R."/>
            <person name="Heiman D.I."/>
            <person name="Hepburn T.A."/>
            <person name="Howarth C."/>
            <person name="Jen D."/>
            <person name="Larson L."/>
            <person name="Mehta T."/>
            <person name="Park D."/>
            <person name="Pearson M."/>
            <person name="Richards J."/>
            <person name="Roberts A."/>
            <person name="Saif S."/>
            <person name="Shea T.D."/>
            <person name="Shenoy N."/>
            <person name="Sisk P."/>
            <person name="Stolte C."/>
            <person name="Sykes S.N."/>
            <person name="Walk T."/>
            <person name="White J."/>
            <person name="Yandava C."/>
            <person name="Izard J."/>
            <person name="Baranova O.V."/>
            <person name="Blanton J.M."/>
            <person name="Tanner A.C."/>
            <person name="Dewhirst F."/>
            <person name="Haas B."/>
            <person name="Nusbaum C."/>
            <person name="Birren B."/>
        </authorList>
    </citation>
    <scope>NUCLEOTIDE SEQUENCE [LARGE SCALE GENOMIC DNA]</scope>
    <source>
        <strain evidence="4 5">ATCC 29453</strain>
    </source>
</reference>
<feature type="chain" id="PRO_5030178908" description="YbgF trimerisation domain-containing protein" evidence="3">
    <location>
        <begin position="20"/>
        <end position="177"/>
    </location>
</feature>
<feature type="signal peptide" evidence="3">
    <location>
        <begin position="1"/>
        <end position="19"/>
    </location>
</feature>
<dbReference type="KEGG" id="smur:BWP33_03195"/>
<comment type="caution">
    <text evidence="4">The sequence shown here is derived from an EMBL/GenBank/DDBJ whole genome shotgun (WGS) entry which is preliminary data.</text>
</comment>
<feature type="compositionally biased region" description="Basic and acidic residues" evidence="2">
    <location>
        <begin position="150"/>
        <end position="161"/>
    </location>
</feature>
<evidence type="ECO:0008006" key="6">
    <source>
        <dbReference type="Google" id="ProtNLM"/>
    </source>
</evidence>
<evidence type="ECO:0000313" key="4">
    <source>
        <dbReference type="EMBL" id="EFG30005.1"/>
    </source>
</evidence>
<evidence type="ECO:0000256" key="1">
    <source>
        <dbReference type="SAM" id="Coils"/>
    </source>
</evidence>
<name>V9H7G3_9NEIS</name>
<feature type="region of interest" description="Disordered" evidence="2">
    <location>
        <begin position="138"/>
        <end position="177"/>
    </location>
</feature>
<evidence type="ECO:0000256" key="2">
    <source>
        <dbReference type="SAM" id="MobiDB-lite"/>
    </source>
</evidence>
<dbReference type="Proteomes" id="UP000017813">
    <property type="component" value="Unassembled WGS sequence"/>
</dbReference>
<feature type="coiled-coil region" evidence="1">
    <location>
        <begin position="21"/>
        <end position="76"/>
    </location>
</feature>
<keyword evidence="3" id="KW-0732">Signal</keyword>
<accession>V9H7G3</accession>
<keyword evidence="5" id="KW-1185">Reference proteome</keyword>
<evidence type="ECO:0000256" key="3">
    <source>
        <dbReference type="SAM" id="SignalP"/>
    </source>
</evidence>
<feature type="compositionally biased region" description="Polar residues" evidence="2">
    <location>
        <begin position="162"/>
        <end position="177"/>
    </location>
</feature>